<dbReference type="Proteomes" id="UP000770661">
    <property type="component" value="Unassembled WGS sequence"/>
</dbReference>
<keyword evidence="3" id="KW-1185">Reference proteome</keyword>
<dbReference type="Pfam" id="PF00078">
    <property type="entry name" value="RVT_1"/>
    <property type="match status" value="1"/>
</dbReference>
<sequence>MSGVPQGSVLGPLLFLIHMRDIGEEVSDSVLSSFADDTSISRPISNVQEVEHLQEDLNKVYSWATTNNMTFNEEKFEMLRCGPDCNIKTTTTLHTEGGSHITQHLMSSALEFTLVLMAPSHTTSRRPSGRQGGWRAGYETFASRSPEVYANPLENLPW</sequence>
<gene>
    <name evidence="2" type="ORF">GWK47_031863</name>
</gene>
<evidence type="ECO:0000259" key="1">
    <source>
        <dbReference type="PROSITE" id="PS50878"/>
    </source>
</evidence>
<accession>A0A8J4YJY6</accession>
<dbReference type="AlphaFoldDB" id="A0A8J4YJY6"/>
<evidence type="ECO:0000313" key="2">
    <source>
        <dbReference type="EMBL" id="KAG0728740.1"/>
    </source>
</evidence>
<reference evidence="2" key="1">
    <citation type="submission" date="2020-07" db="EMBL/GenBank/DDBJ databases">
        <title>The High-quality genome of the commercially important snow crab, Chionoecetes opilio.</title>
        <authorList>
            <person name="Jeong J.-H."/>
            <person name="Ryu S."/>
        </authorList>
    </citation>
    <scope>NUCLEOTIDE SEQUENCE</scope>
    <source>
        <strain evidence="2">MADBK_172401_WGS</strain>
        <tissue evidence="2">Digestive gland</tissue>
    </source>
</reference>
<comment type="caution">
    <text evidence="2">The sequence shown here is derived from an EMBL/GenBank/DDBJ whole genome shotgun (WGS) entry which is preliminary data.</text>
</comment>
<name>A0A8J4YJY6_CHIOP</name>
<keyword evidence="2" id="KW-0808">Transferase</keyword>
<dbReference type="OrthoDB" id="426210at2759"/>
<keyword evidence="2" id="KW-0548">Nucleotidyltransferase</keyword>
<dbReference type="PROSITE" id="PS50878">
    <property type="entry name" value="RT_POL"/>
    <property type="match status" value="1"/>
</dbReference>
<evidence type="ECO:0000313" key="3">
    <source>
        <dbReference type="Proteomes" id="UP000770661"/>
    </source>
</evidence>
<dbReference type="PANTHER" id="PTHR33332">
    <property type="entry name" value="REVERSE TRANSCRIPTASE DOMAIN-CONTAINING PROTEIN"/>
    <property type="match status" value="1"/>
</dbReference>
<feature type="domain" description="Reverse transcriptase" evidence="1">
    <location>
        <begin position="1"/>
        <end position="117"/>
    </location>
</feature>
<proteinExistence type="predicted"/>
<dbReference type="EMBL" id="JACEEZ010001879">
    <property type="protein sequence ID" value="KAG0728740.1"/>
    <property type="molecule type" value="Genomic_DNA"/>
</dbReference>
<keyword evidence="2" id="KW-0695">RNA-directed DNA polymerase</keyword>
<organism evidence="2 3">
    <name type="scientific">Chionoecetes opilio</name>
    <name type="common">Atlantic snow crab</name>
    <name type="synonym">Cancer opilio</name>
    <dbReference type="NCBI Taxonomy" id="41210"/>
    <lineage>
        <taxon>Eukaryota</taxon>
        <taxon>Metazoa</taxon>
        <taxon>Ecdysozoa</taxon>
        <taxon>Arthropoda</taxon>
        <taxon>Crustacea</taxon>
        <taxon>Multicrustacea</taxon>
        <taxon>Malacostraca</taxon>
        <taxon>Eumalacostraca</taxon>
        <taxon>Eucarida</taxon>
        <taxon>Decapoda</taxon>
        <taxon>Pleocyemata</taxon>
        <taxon>Brachyura</taxon>
        <taxon>Eubrachyura</taxon>
        <taxon>Majoidea</taxon>
        <taxon>Majidae</taxon>
        <taxon>Chionoecetes</taxon>
    </lineage>
</organism>
<dbReference type="GO" id="GO:0003964">
    <property type="term" value="F:RNA-directed DNA polymerase activity"/>
    <property type="evidence" value="ECO:0007669"/>
    <property type="project" value="UniProtKB-KW"/>
</dbReference>
<dbReference type="InterPro" id="IPR000477">
    <property type="entry name" value="RT_dom"/>
</dbReference>
<protein>
    <submittedName>
        <fullName evidence="2">RNA-directed DNA polymerase from mobile element jockey</fullName>
    </submittedName>
</protein>